<dbReference type="EMBL" id="CAJPDS010000096">
    <property type="protein sequence ID" value="CAF9936910.1"/>
    <property type="molecule type" value="Genomic_DNA"/>
</dbReference>
<dbReference type="AlphaFoldDB" id="A0A8H3IWS7"/>
<organism evidence="2 3">
    <name type="scientific">Heterodermia speciosa</name>
    <dbReference type="NCBI Taxonomy" id="116794"/>
    <lineage>
        <taxon>Eukaryota</taxon>
        <taxon>Fungi</taxon>
        <taxon>Dikarya</taxon>
        <taxon>Ascomycota</taxon>
        <taxon>Pezizomycotina</taxon>
        <taxon>Lecanoromycetes</taxon>
        <taxon>OSLEUM clade</taxon>
        <taxon>Lecanoromycetidae</taxon>
        <taxon>Caliciales</taxon>
        <taxon>Physciaceae</taxon>
        <taxon>Heterodermia</taxon>
    </lineage>
</organism>
<accession>A0A8H3IWS7</accession>
<protein>
    <submittedName>
        <fullName evidence="2">Uncharacterized protein</fullName>
    </submittedName>
</protein>
<evidence type="ECO:0000256" key="1">
    <source>
        <dbReference type="SAM" id="MobiDB-lite"/>
    </source>
</evidence>
<evidence type="ECO:0000313" key="3">
    <source>
        <dbReference type="Proteomes" id="UP000664521"/>
    </source>
</evidence>
<feature type="compositionally biased region" description="Acidic residues" evidence="1">
    <location>
        <begin position="71"/>
        <end position="82"/>
    </location>
</feature>
<feature type="region of interest" description="Disordered" evidence="1">
    <location>
        <begin position="1"/>
        <end position="93"/>
    </location>
</feature>
<reference evidence="2" key="1">
    <citation type="submission" date="2021-03" db="EMBL/GenBank/DDBJ databases">
        <authorList>
            <person name="Tagirdzhanova G."/>
        </authorList>
    </citation>
    <scope>NUCLEOTIDE SEQUENCE</scope>
</reference>
<proteinExistence type="predicted"/>
<name>A0A8H3IWS7_9LECA</name>
<feature type="compositionally biased region" description="Basic residues" evidence="1">
    <location>
        <begin position="21"/>
        <end position="31"/>
    </location>
</feature>
<dbReference type="Proteomes" id="UP000664521">
    <property type="component" value="Unassembled WGS sequence"/>
</dbReference>
<sequence>MAPGNTLEDGLENSPRCPSHSPKRSIRRRRGKSEDKSRRTPIWSKEAHTHTSLRGLYRSERLASHPPPPSSEDEFSDVEGESTEGPHKYNRLQYDKSVRLGHFETEDPVDFVSQLEQAAREYEEGTRPNRRARRSIRGNNTRLGCCRMAVGKASIDVDEYLLPD</sequence>
<comment type="caution">
    <text evidence="2">The sequence shown here is derived from an EMBL/GenBank/DDBJ whole genome shotgun (WGS) entry which is preliminary data.</text>
</comment>
<gene>
    <name evidence="2" type="ORF">HETSPECPRED_010495</name>
</gene>
<evidence type="ECO:0000313" key="2">
    <source>
        <dbReference type="EMBL" id="CAF9936910.1"/>
    </source>
</evidence>
<keyword evidence="3" id="KW-1185">Reference proteome</keyword>